<feature type="compositionally biased region" description="Basic and acidic residues" evidence="1">
    <location>
        <begin position="761"/>
        <end position="772"/>
    </location>
</feature>
<evidence type="ECO:0000313" key="2">
    <source>
        <dbReference type="EMBL" id="KIM80850.1"/>
    </source>
</evidence>
<evidence type="ECO:0000313" key="3">
    <source>
        <dbReference type="Proteomes" id="UP000054166"/>
    </source>
</evidence>
<accession>A0A0C3F844</accession>
<name>A0A0C3F844_PILCF</name>
<reference evidence="3" key="2">
    <citation type="submission" date="2015-01" db="EMBL/GenBank/DDBJ databases">
        <title>Evolutionary Origins and Diversification of the Mycorrhizal Mutualists.</title>
        <authorList>
            <consortium name="DOE Joint Genome Institute"/>
            <consortium name="Mycorrhizal Genomics Consortium"/>
            <person name="Kohler A."/>
            <person name="Kuo A."/>
            <person name="Nagy L.G."/>
            <person name="Floudas D."/>
            <person name="Copeland A."/>
            <person name="Barry K.W."/>
            <person name="Cichocki N."/>
            <person name="Veneault-Fourrey C."/>
            <person name="LaButti K."/>
            <person name="Lindquist E.A."/>
            <person name="Lipzen A."/>
            <person name="Lundell T."/>
            <person name="Morin E."/>
            <person name="Murat C."/>
            <person name="Riley R."/>
            <person name="Ohm R."/>
            <person name="Sun H."/>
            <person name="Tunlid A."/>
            <person name="Henrissat B."/>
            <person name="Grigoriev I.V."/>
            <person name="Hibbett D.S."/>
            <person name="Martin F."/>
        </authorList>
    </citation>
    <scope>NUCLEOTIDE SEQUENCE [LARGE SCALE GENOMIC DNA]</scope>
    <source>
        <strain evidence="3">F 1598</strain>
    </source>
</reference>
<feature type="compositionally biased region" description="Polar residues" evidence="1">
    <location>
        <begin position="863"/>
        <end position="872"/>
    </location>
</feature>
<feature type="compositionally biased region" description="Basic and acidic residues" evidence="1">
    <location>
        <begin position="1113"/>
        <end position="1129"/>
    </location>
</feature>
<reference evidence="2 3" key="1">
    <citation type="submission" date="2014-04" db="EMBL/GenBank/DDBJ databases">
        <authorList>
            <consortium name="DOE Joint Genome Institute"/>
            <person name="Kuo A."/>
            <person name="Tarkka M."/>
            <person name="Buscot F."/>
            <person name="Kohler A."/>
            <person name="Nagy L.G."/>
            <person name="Floudas D."/>
            <person name="Copeland A."/>
            <person name="Barry K.W."/>
            <person name="Cichocki N."/>
            <person name="Veneault-Fourrey C."/>
            <person name="LaButti K."/>
            <person name="Lindquist E.A."/>
            <person name="Lipzen A."/>
            <person name="Lundell T."/>
            <person name="Morin E."/>
            <person name="Murat C."/>
            <person name="Sun H."/>
            <person name="Tunlid A."/>
            <person name="Henrissat B."/>
            <person name="Grigoriev I.V."/>
            <person name="Hibbett D.S."/>
            <person name="Martin F."/>
            <person name="Nordberg H.P."/>
            <person name="Cantor M.N."/>
            <person name="Hua S.X."/>
        </authorList>
    </citation>
    <scope>NUCLEOTIDE SEQUENCE [LARGE SCALE GENOMIC DNA]</scope>
    <source>
        <strain evidence="2 3">F 1598</strain>
    </source>
</reference>
<dbReference type="OrthoDB" id="3270368at2759"/>
<proteinExistence type="predicted"/>
<feature type="compositionally biased region" description="Basic and acidic residues" evidence="1">
    <location>
        <begin position="911"/>
        <end position="923"/>
    </location>
</feature>
<feature type="region of interest" description="Disordered" evidence="1">
    <location>
        <begin position="620"/>
        <end position="651"/>
    </location>
</feature>
<dbReference type="Proteomes" id="UP000054166">
    <property type="component" value="Unassembled WGS sequence"/>
</dbReference>
<feature type="region of interest" description="Disordered" evidence="1">
    <location>
        <begin position="911"/>
        <end position="952"/>
    </location>
</feature>
<dbReference type="EMBL" id="KN833002">
    <property type="protein sequence ID" value="KIM80850.1"/>
    <property type="molecule type" value="Genomic_DNA"/>
</dbReference>
<sequence>MAAFQAALDALKMAATNGKTSKEVQDTVDCVSSSLTLLKLSSPSLNTKKTIAATLRSPFVSLYNALPTQALNLSLALFDNISNDKIAKLELEDDEGRSSWEAVQTSIFSGMLDYVEESGNNESKEAVARAFYPTICSKFFPVSEPSSAAIVGVCLRSTAYMVLYESAENHSGNQRKLRDPNMLGGKRLGNILGETKDFLAVETLFTLFARLLPSINSGNSGRAKRSKFIQEVFLQSSLNCGQELVKVLEEVSKSAWEDTVVLLMNILAKNNIMFPQPFDLDEIRVCGTVFPQPTMSERLYLDTSCFFGNIVDDSDSYESLQIRYADVLSIDLASGPSVTRVTVNLSAPAIVAEATMKTSGALTAAFDIKTGDIKRFAEALSSRGLDTCISGQRKRAKMSFTSLSLNMNHGGGPTFSREDQVKDVERAYGLDQSSDTSGPTDIMQETIVFVKPTAAPTSSGLPGWAIMPDAPSPSNANATTGSVPHPFSRTETQVHRDVVFGELDELSNIDGEENLETAGGRSSITIVTSPHLKGGITVSDDDMDKPIVLKTAGGKKASAKMTVIDSETEDDDVAVPKTIDLGRNSLRAGRRTRASAALADRLEAVAAAAAKSSVPRIDDHTTTATTKHIKRSGRAAPVSKTSTNSTGKALPRNASLAAAEVALPVSYDLHPHPIAQSVGEPRITSPSEHSAASCALDGAFSSLYASDYIPQVLPDKFDNAGKSTVHIAPDGRAAGMKRKRNDAPQDSPAPVKATHKRQKGARLDGGEVESRPVKRQRGRPQAEEVNSRPASLEKANTSGMVHAKTPVSTLAAKHYGKKGRSSSPAPSDVLKIDYDALPSAIMRDTPRVSSSVQQRRSPRQAANAVSTATSGTRAWGKETLESSAVTKVKTDTMRTKTRAKRALNMDDVKIPHANAIDRPETKRVTRSTMRKPDSKEEKNKPPKADNNVSVTTKDTTLDPAKIKKAYKAPWEALSFKDSIIEVQVTQTQLTNYEPAQIDKDEHVEDVVMEYTVPTKVDSSADEPVYVSTPQQDAVMIDLTQESPLKINKISHDNPIIVNDDYIPHPLPTQIASIMHPTPNARPRQSVTFAPSVGRRSPSPTTYDRARLFLSPPDHNKTLHSPLKDSPKSDLGRIEMHSQDYYRTSQKKHQGTRNAGGEMQDIVDVLNNIQNEVVRNLSNKFEGVKKDVRVGRDRILREAASDLHEMRGDGVRHFNSLVDLEKDYATHRRQNIQGWEDVKKINLEICQLVSHKIKDHDRGSVSKKLPKLLFSVPIPDSLLKPSLRRK</sequence>
<organism evidence="2 3">
    <name type="scientific">Piloderma croceum (strain F 1598)</name>
    <dbReference type="NCBI Taxonomy" id="765440"/>
    <lineage>
        <taxon>Eukaryota</taxon>
        <taxon>Fungi</taxon>
        <taxon>Dikarya</taxon>
        <taxon>Basidiomycota</taxon>
        <taxon>Agaricomycotina</taxon>
        <taxon>Agaricomycetes</taxon>
        <taxon>Agaricomycetidae</taxon>
        <taxon>Atheliales</taxon>
        <taxon>Atheliaceae</taxon>
        <taxon>Piloderma</taxon>
    </lineage>
</organism>
<dbReference type="STRING" id="765440.A0A0C3F844"/>
<keyword evidence="3" id="KW-1185">Reference proteome</keyword>
<feature type="compositionally biased region" description="Basic and acidic residues" evidence="1">
    <location>
        <begin position="930"/>
        <end position="943"/>
    </location>
</feature>
<dbReference type="HOGENOM" id="CLU_262735_0_0_1"/>
<protein>
    <submittedName>
        <fullName evidence="2">Uncharacterized protein</fullName>
    </submittedName>
</protein>
<dbReference type="InParanoid" id="A0A0C3F844"/>
<feature type="region of interest" description="Disordered" evidence="1">
    <location>
        <begin position="723"/>
        <end position="800"/>
    </location>
</feature>
<feature type="region of interest" description="Disordered" evidence="1">
    <location>
        <begin position="1076"/>
        <end position="1129"/>
    </location>
</feature>
<evidence type="ECO:0000256" key="1">
    <source>
        <dbReference type="SAM" id="MobiDB-lite"/>
    </source>
</evidence>
<feature type="region of interest" description="Disordered" evidence="1">
    <location>
        <begin position="845"/>
        <end position="878"/>
    </location>
</feature>
<gene>
    <name evidence="2" type="ORF">PILCRDRAFT_520480</name>
</gene>